<evidence type="ECO:0000313" key="1">
    <source>
        <dbReference type="EMBL" id="OKP02499.1"/>
    </source>
</evidence>
<reference evidence="1 2" key="1">
    <citation type="submission" date="2016-10" db="EMBL/GenBank/DDBJ databases">
        <title>Genome sequence of the ascomycete fungus Penicillium subrubescens.</title>
        <authorList>
            <person name="De Vries R.P."/>
            <person name="Peng M."/>
            <person name="Dilokpimol A."/>
            <person name="Hilden K."/>
            <person name="Makela M.R."/>
            <person name="Grigoriev I."/>
            <person name="Riley R."/>
            <person name="Granchi Z."/>
        </authorList>
    </citation>
    <scope>NUCLEOTIDE SEQUENCE [LARGE SCALE GENOMIC DNA]</scope>
    <source>
        <strain evidence="1 2">CBS 132785</strain>
    </source>
</reference>
<dbReference type="EMBL" id="MNBE01000625">
    <property type="protein sequence ID" value="OKP02499.1"/>
    <property type="molecule type" value="Genomic_DNA"/>
</dbReference>
<keyword evidence="2" id="KW-1185">Reference proteome</keyword>
<dbReference type="AlphaFoldDB" id="A0A1Q5TQJ8"/>
<proteinExistence type="predicted"/>
<name>A0A1Q5TQJ8_9EURO</name>
<sequence length="104" mass="11504">MLEVGDLDRHVLECDSNFKAIGKRVTYWTVGPRIPYSLKIELQGGQSPREGPECLEGWMAWICHHFHDKNAHCEGVLVIVCDLGSAAQRPQINCAVSSLLAGET</sequence>
<dbReference type="Proteomes" id="UP000186955">
    <property type="component" value="Unassembled WGS sequence"/>
</dbReference>
<comment type="caution">
    <text evidence="1">The sequence shown here is derived from an EMBL/GenBank/DDBJ whole genome shotgun (WGS) entry which is preliminary data.</text>
</comment>
<evidence type="ECO:0000313" key="2">
    <source>
        <dbReference type="Proteomes" id="UP000186955"/>
    </source>
</evidence>
<organism evidence="1 2">
    <name type="scientific">Penicillium subrubescens</name>
    <dbReference type="NCBI Taxonomy" id="1316194"/>
    <lineage>
        <taxon>Eukaryota</taxon>
        <taxon>Fungi</taxon>
        <taxon>Dikarya</taxon>
        <taxon>Ascomycota</taxon>
        <taxon>Pezizomycotina</taxon>
        <taxon>Eurotiomycetes</taxon>
        <taxon>Eurotiomycetidae</taxon>
        <taxon>Eurotiales</taxon>
        <taxon>Aspergillaceae</taxon>
        <taxon>Penicillium</taxon>
    </lineage>
</organism>
<accession>A0A1Q5TQJ8</accession>
<gene>
    <name evidence="1" type="ORF">PENSUB_7032</name>
</gene>
<protein>
    <submittedName>
        <fullName evidence="1">Uncharacterized protein</fullName>
    </submittedName>
</protein>